<keyword evidence="2" id="KW-1185">Reference proteome</keyword>
<accession>A0A9X2F9W7</accession>
<organism evidence="1 2">
    <name type="scientific">Aeoliella straminimaris</name>
    <dbReference type="NCBI Taxonomy" id="2954799"/>
    <lineage>
        <taxon>Bacteria</taxon>
        <taxon>Pseudomonadati</taxon>
        <taxon>Planctomycetota</taxon>
        <taxon>Planctomycetia</taxon>
        <taxon>Pirellulales</taxon>
        <taxon>Lacipirellulaceae</taxon>
        <taxon>Aeoliella</taxon>
    </lineage>
</organism>
<dbReference type="AlphaFoldDB" id="A0A9X2F9W7"/>
<gene>
    <name evidence="1" type="ORF">NG895_10385</name>
</gene>
<evidence type="ECO:0000313" key="2">
    <source>
        <dbReference type="Proteomes" id="UP001155241"/>
    </source>
</evidence>
<protein>
    <recommendedName>
        <fullName evidence="3">Helix-turn-helix domain-containing protein</fullName>
    </recommendedName>
</protein>
<name>A0A9X2F9W7_9BACT</name>
<evidence type="ECO:0008006" key="3">
    <source>
        <dbReference type="Google" id="ProtNLM"/>
    </source>
</evidence>
<proteinExistence type="predicted"/>
<comment type="caution">
    <text evidence="1">The sequence shown here is derived from an EMBL/GenBank/DDBJ whole genome shotgun (WGS) entry which is preliminary data.</text>
</comment>
<reference evidence="1" key="1">
    <citation type="submission" date="2022-06" db="EMBL/GenBank/DDBJ databases">
        <title>Aeoliella straminimaris, a novel planctomycete from sediments.</title>
        <authorList>
            <person name="Vitorino I.R."/>
            <person name="Lage O.M."/>
        </authorList>
    </citation>
    <scope>NUCLEOTIDE SEQUENCE</scope>
    <source>
        <strain evidence="1">ICT_H6.2</strain>
    </source>
</reference>
<evidence type="ECO:0000313" key="1">
    <source>
        <dbReference type="EMBL" id="MCO6044313.1"/>
    </source>
</evidence>
<dbReference type="RefSeq" id="WP_252852415.1">
    <property type="nucleotide sequence ID" value="NZ_JAMXLR010000036.1"/>
</dbReference>
<sequence length="75" mass="8343">MSTTNFEEAMNHLAQFFAALTANSATSSDGGWPPTMQRKRACEYLDIGLTKFSELVKAGEIPKPFPIGGRDHWLR</sequence>
<dbReference type="Proteomes" id="UP001155241">
    <property type="component" value="Unassembled WGS sequence"/>
</dbReference>
<dbReference type="EMBL" id="JAMXLR010000036">
    <property type="protein sequence ID" value="MCO6044313.1"/>
    <property type="molecule type" value="Genomic_DNA"/>
</dbReference>